<dbReference type="AlphaFoldDB" id="A0A938XF35"/>
<organism evidence="3 4">
    <name type="scientific">Mordavella massiliensis</name>
    <dbReference type="NCBI Taxonomy" id="1871024"/>
    <lineage>
        <taxon>Bacteria</taxon>
        <taxon>Bacillati</taxon>
        <taxon>Bacillota</taxon>
        <taxon>Clostridia</taxon>
        <taxon>Eubacteriales</taxon>
        <taxon>Clostridiaceae</taxon>
        <taxon>Mordavella</taxon>
    </lineage>
</organism>
<dbReference type="InterPro" id="IPR013378">
    <property type="entry name" value="InlB-like_B-rpt"/>
</dbReference>
<proteinExistence type="predicted"/>
<evidence type="ECO:0000313" key="3">
    <source>
        <dbReference type="EMBL" id="MBM6949534.1"/>
    </source>
</evidence>
<comment type="subcellular location">
    <subcellularLocation>
        <location evidence="1">Cell envelope</location>
    </subcellularLocation>
</comment>
<protein>
    <submittedName>
        <fullName evidence="3">InlB B-repeat-containing protein</fullName>
    </submittedName>
</protein>
<dbReference type="Gene3D" id="2.60.40.4270">
    <property type="entry name" value="Listeria-Bacteroides repeat domain"/>
    <property type="match status" value="1"/>
</dbReference>
<sequence>MKRKILAGLLTLCMAAGMAVPAAAATTPAEQEQGAEGPKYTLQDHVLNEANNWDISDELIMPGESFTIQYKLDKVFRNCSCVTADYQYWKYVTNYTFYNAALYLGDPNTNAPHTPRSVEEYQLKDSVPDLSKLEPISEEYNAVDIMFGGNYEELQKEIGDNEIYENVKGQLEALANDPSASVRMNIGYVNNTGLPMLFVTTNQGGPVSSDELEDVEGWHVGHGGISWAYRYTGYSNIRFFEPYYEINYEGVEDYFTEEELAALPNRYYVQREEQQLVFPNPTRAGYHFREWSAPGYDGLILNMDETVTVEDGATIVTFDWEHNMGPYYYNAKDRTLTPKFDRGDTVTFNPNGGALKDGEKAVREIDLKSVENGQFFDIGEVVPVREGYTFVGWCTSPDCTDESLIANTASDEWINAYNKYDMQVYAKWEKNVTELTNSDTNVSISLTDGVPEDATLSADTIAQESVLESRPELKEELPGLLSIYDISVRQNGETLEIKDNPMTVKIPLNDHLKGYKYYQAVYLGDPLERFD</sequence>
<dbReference type="RefSeq" id="WP_204907523.1">
    <property type="nucleotide sequence ID" value="NZ_JACJKS010000047.1"/>
</dbReference>
<feature type="signal peptide" evidence="2">
    <location>
        <begin position="1"/>
        <end position="24"/>
    </location>
</feature>
<reference evidence="3" key="1">
    <citation type="submission" date="2020-08" db="EMBL/GenBank/DDBJ databases">
        <authorList>
            <person name="Cejkova D."/>
            <person name="Kubasova T."/>
            <person name="Jahodarova E."/>
            <person name="Rychlik I."/>
        </authorList>
    </citation>
    <scope>NUCLEOTIDE SEQUENCE</scope>
    <source>
        <strain evidence="3">An582</strain>
    </source>
</reference>
<evidence type="ECO:0000313" key="4">
    <source>
        <dbReference type="Proteomes" id="UP000705508"/>
    </source>
</evidence>
<dbReference type="GO" id="GO:0030313">
    <property type="term" value="C:cell envelope"/>
    <property type="evidence" value="ECO:0007669"/>
    <property type="project" value="UniProtKB-SubCell"/>
</dbReference>
<evidence type="ECO:0000256" key="2">
    <source>
        <dbReference type="SAM" id="SignalP"/>
    </source>
</evidence>
<dbReference type="EMBL" id="JACJKS010000047">
    <property type="protein sequence ID" value="MBM6949534.1"/>
    <property type="molecule type" value="Genomic_DNA"/>
</dbReference>
<evidence type="ECO:0000256" key="1">
    <source>
        <dbReference type="ARBA" id="ARBA00004196"/>
    </source>
</evidence>
<dbReference type="InterPro" id="IPR042229">
    <property type="entry name" value="Listeria/Bacterioides_rpt_sf"/>
</dbReference>
<dbReference type="NCBIfam" id="TIGR02543">
    <property type="entry name" value="List_Bact_rpt"/>
    <property type="match status" value="1"/>
</dbReference>
<dbReference type="Proteomes" id="UP000705508">
    <property type="component" value="Unassembled WGS sequence"/>
</dbReference>
<feature type="chain" id="PRO_5037428559" evidence="2">
    <location>
        <begin position="25"/>
        <end position="531"/>
    </location>
</feature>
<keyword evidence="2" id="KW-0732">Signal</keyword>
<gene>
    <name evidence="3" type="ORF">H6A20_12970</name>
</gene>
<name>A0A938XF35_9CLOT</name>
<dbReference type="Pfam" id="PF09479">
    <property type="entry name" value="Flg_new"/>
    <property type="match status" value="1"/>
</dbReference>
<comment type="caution">
    <text evidence="3">The sequence shown here is derived from an EMBL/GenBank/DDBJ whole genome shotgun (WGS) entry which is preliminary data.</text>
</comment>
<feature type="non-terminal residue" evidence="3">
    <location>
        <position position="531"/>
    </location>
</feature>
<accession>A0A938XF35</accession>
<reference evidence="3" key="2">
    <citation type="journal article" date="2021" name="Sci. Rep.">
        <title>The distribution of antibiotic resistance genes in chicken gut microbiota commensals.</title>
        <authorList>
            <person name="Juricova H."/>
            <person name="Matiasovicova J."/>
            <person name="Kubasova T."/>
            <person name="Cejkova D."/>
            <person name="Rychlik I."/>
        </authorList>
    </citation>
    <scope>NUCLEOTIDE SEQUENCE</scope>
    <source>
        <strain evidence="3">An582</strain>
    </source>
</reference>